<comment type="caution">
    <text evidence="1">The sequence shown here is derived from an EMBL/GenBank/DDBJ whole genome shotgun (WGS) entry which is preliminary data.</text>
</comment>
<protein>
    <recommendedName>
        <fullName evidence="3">Outer membrane protein beta-barrel domain-containing protein</fullName>
    </recommendedName>
</protein>
<evidence type="ECO:0000313" key="2">
    <source>
        <dbReference type="Proteomes" id="UP000006008"/>
    </source>
</evidence>
<dbReference type="EMBL" id="ADLD01000009">
    <property type="protein sequence ID" value="EHB92526.1"/>
    <property type="molecule type" value="Genomic_DNA"/>
</dbReference>
<dbReference type="PROSITE" id="PS51257">
    <property type="entry name" value="PROKAR_LIPOPROTEIN"/>
    <property type="match status" value="1"/>
</dbReference>
<evidence type="ECO:0000313" key="1">
    <source>
        <dbReference type="EMBL" id="EHB92526.1"/>
    </source>
</evidence>
<sequence>MTRPRKITPYLNCGAGYSFALASCTNGGMLLNPAIGAEIALRGKLQLLLNAGYEFQELERLKGYSDDHFSVEFRERLNHHSIVLRAGVLF</sequence>
<accession>G5H7S7</accession>
<evidence type="ECO:0008006" key="3">
    <source>
        <dbReference type="Google" id="ProtNLM"/>
    </source>
</evidence>
<name>G5H7S7_9BACT</name>
<proteinExistence type="predicted"/>
<dbReference type="AlphaFoldDB" id="G5H7S7"/>
<dbReference type="Proteomes" id="UP000006008">
    <property type="component" value="Unassembled WGS sequence"/>
</dbReference>
<dbReference type="HOGENOM" id="CLU_2434353_0_0_10"/>
<organism evidence="1 2">
    <name type="scientific">Alistipes indistinctus YIT 12060</name>
    <dbReference type="NCBI Taxonomy" id="742725"/>
    <lineage>
        <taxon>Bacteria</taxon>
        <taxon>Pseudomonadati</taxon>
        <taxon>Bacteroidota</taxon>
        <taxon>Bacteroidia</taxon>
        <taxon>Bacteroidales</taxon>
        <taxon>Rikenellaceae</taxon>
        <taxon>Alistipes</taxon>
    </lineage>
</organism>
<dbReference type="STRING" id="742725.HMPREF9450_00730"/>
<dbReference type="RefSeq" id="WP_009133536.1">
    <property type="nucleotide sequence ID" value="NZ_CP102250.1"/>
</dbReference>
<gene>
    <name evidence="1" type="ORF">HMPREF9450_00730</name>
</gene>
<reference evidence="1 2" key="1">
    <citation type="submission" date="2011-08" db="EMBL/GenBank/DDBJ databases">
        <title>The Genome Sequence of Alistipes indistinctus YIT 12060.</title>
        <authorList>
            <consortium name="The Broad Institute Genome Sequencing Platform"/>
            <person name="Earl A."/>
            <person name="Ward D."/>
            <person name="Feldgarden M."/>
            <person name="Gevers D."/>
            <person name="Morotomi M."/>
            <person name="Young S.K."/>
            <person name="Zeng Q."/>
            <person name="Gargeya S."/>
            <person name="Fitzgerald M."/>
            <person name="Haas B."/>
            <person name="Abouelleil A."/>
            <person name="Alvarado L."/>
            <person name="Arachchi H.M."/>
            <person name="Berlin A."/>
            <person name="Brown A."/>
            <person name="Chapman S.B."/>
            <person name="Chen Z."/>
            <person name="Dunbar C."/>
            <person name="Freedman E."/>
            <person name="Gearin G."/>
            <person name="Gellesch M."/>
            <person name="Goldberg J."/>
            <person name="Griggs A."/>
            <person name="Gujja S."/>
            <person name="Heiman D."/>
            <person name="Howarth C."/>
            <person name="Larson L."/>
            <person name="Lui A."/>
            <person name="MacDonald P.J.P."/>
            <person name="Montmayeur A."/>
            <person name="Murphy C."/>
            <person name="Neiman D."/>
            <person name="Pearson M."/>
            <person name="Priest M."/>
            <person name="Roberts A."/>
            <person name="Saif S."/>
            <person name="Shea T."/>
            <person name="Shenoy N."/>
            <person name="Sisk P."/>
            <person name="Stolte C."/>
            <person name="Sykes S."/>
            <person name="Wortman J."/>
            <person name="Nusbaum C."/>
            <person name="Birren B."/>
        </authorList>
    </citation>
    <scope>NUCLEOTIDE SEQUENCE [LARGE SCALE GENOMIC DNA]</scope>
    <source>
        <strain evidence="1 2">YIT 12060</strain>
    </source>
</reference>
<keyword evidence="2" id="KW-1185">Reference proteome</keyword>
<dbReference type="PATRIC" id="fig|742725.3.peg.781"/>
<dbReference type="GeneID" id="92816257"/>